<gene>
    <name evidence="1" type="ORF">BO80DRAFT_443110</name>
</gene>
<reference evidence="1 2" key="1">
    <citation type="submission" date="2018-02" db="EMBL/GenBank/DDBJ databases">
        <title>The genomes of Aspergillus section Nigri reveals drivers in fungal speciation.</title>
        <authorList>
            <consortium name="DOE Joint Genome Institute"/>
            <person name="Vesth T.C."/>
            <person name="Nybo J."/>
            <person name="Theobald S."/>
            <person name="Brandl J."/>
            <person name="Frisvad J.C."/>
            <person name="Nielsen K.F."/>
            <person name="Lyhne E.K."/>
            <person name="Kogle M.E."/>
            <person name="Kuo A."/>
            <person name="Riley R."/>
            <person name="Clum A."/>
            <person name="Nolan M."/>
            <person name="Lipzen A."/>
            <person name="Salamov A."/>
            <person name="Henrissat B."/>
            <person name="Wiebenga A."/>
            <person name="De vries R.P."/>
            <person name="Grigoriev I.V."/>
            <person name="Mortensen U.H."/>
            <person name="Andersen M.R."/>
            <person name="Baker S.E."/>
        </authorList>
    </citation>
    <scope>NUCLEOTIDE SEQUENCE [LARGE SCALE GENOMIC DNA]</scope>
    <source>
        <strain evidence="1 2">CBS 121593</strain>
    </source>
</reference>
<dbReference type="GeneID" id="37226186"/>
<dbReference type="RefSeq" id="XP_025577186.1">
    <property type="nucleotide sequence ID" value="XM_025721321.1"/>
</dbReference>
<protein>
    <submittedName>
        <fullName evidence="1">Uncharacterized protein</fullName>
    </submittedName>
</protein>
<dbReference type="Proteomes" id="UP000249402">
    <property type="component" value="Unassembled WGS sequence"/>
</dbReference>
<dbReference type="VEuPathDB" id="FungiDB:BO80DRAFT_443110"/>
<proteinExistence type="predicted"/>
<name>A0A395H5S2_9EURO</name>
<organism evidence="1 2">
    <name type="scientific">Aspergillus ibericus CBS 121593</name>
    <dbReference type="NCBI Taxonomy" id="1448316"/>
    <lineage>
        <taxon>Eukaryota</taxon>
        <taxon>Fungi</taxon>
        <taxon>Dikarya</taxon>
        <taxon>Ascomycota</taxon>
        <taxon>Pezizomycotina</taxon>
        <taxon>Eurotiomycetes</taxon>
        <taxon>Eurotiomycetidae</taxon>
        <taxon>Eurotiales</taxon>
        <taxon>Aspergillaceae</taxon>
        <taxon>Aspergillus</taxon>
        <taxon>Aspergillus subgen. Circumdati</taxon>
    </lineage>
</organism>
<accession>A0A395H5S2</accession>
<sequence>MAVQSVQVAGPGWTPQQAGTRIVSAQLAVRRGSVVSTRQARQSFLNRIQCRFIARLKQAGSNPAGSTRASVDAVGLNSTLGHWQWSSRLIDAEPTGVSDRRSLARWQASLPLHVGSQVHRISSTFAVPGGLHMYDDYEGKTECMPVPLWGEV</sequence>
<evidence type="ECO:0000313" key="2">
    <source>
        <dbReference type="Proteomes" id="UP000249402"/>
    </source>
</evidence>
<evidence type="ECO:0000313" key="1">
    <source>
        <dbReference type="EMBL" id="RAL02859.1"/>
    </source>
</evidence>
<dbReference type="AlphaFoldDB" id="A0A395H5S2"/>
<keyword evidence="2" id="KW-1185">Reference proteome</keyword>
<dbReference type="EMBL" id="KZ824429">
    <property type="protein sequence ID" value="RAL02859.1"/>
    <property type="molecule type" value="Genomic_DNA"/>
</dbReference>